<accession>A0A812NLW3</accession>
<keyword evidence="2" id="KW-0689">Ribosomal protein</keyword>
<comment type="caution">
    <text evidence="6">The sequence shown here is derived from an EMBL/GenBank/DDBJ whole genome shotgun (WGS) entry which is preliminary data.</text>
</comment>
<organism evidence="6 7">
    <name type="scientific">Symbiodinium necroappetens</name>
    <dbReference type="NCBI Taxonomy" id="1628268"/>
    <lineage>
        <taxon>Eukaryota</taxon>
        <taxon>Sar</taxon>
        <taxon>Alveolata</taxon>
        <taxon>Dinophyceae</taxon>
        <taxon>Suessiales</taxon>
        <taxon>Symbiodiniaceae</taxon>
        <taxon>Symbiodinium</taxon>
    </lineage>
</organism>
<proteinExistence type="inferred from homology"/>
<feature type="compositionally biased region" description="Acidic residues" evidence="5">
    <location>
        <begin position="471"/>
        <end position="497"/>
    </location>
</feature>
<dbReference type="Pfam" id="PF01245">
    <property type="entry name" value="Ribosomal_L19"/>
    <property type="match status" value="1"/>
</dbReference>
<dbReference type="AlphaFoldDB" id="A0A812NLW3"/>
<name>A0A812NLW3_9DINO</name>
<keyword evidence="3" id="KW-0687">Ribonucleoprotein</keyword>
<evidence type="ECO:0000313" key="6">
    <source>
        <dbReference type="EMBL" id="CAE7313691.1"/>
    </source>
</evidence>
<dbReference type="GO" id="GO:1990904">
    <property type="term" value="C:ribonucleoprotein complex"/>
    <property type="evidence" value="ECO:0007669"/>
    <property type="project" value="UniProtKB-KW"/>
</dbReference>
<reference evidence="6" key="1">
    <citation type="submission" date="2021-02" db="EMBL/GenBank/DDBJ databases">
        <authorList>
            <person name="Dougan E. K."/>
            <person name="Rhodes N."/>
            <person name="Thang M."/>
            <person name="Chan C."/>
        </authorList>
    </citation>
    <scope>NUCLEOTIDE SEQUENCE</scope>
</reference>
<evidence type="ECO:0000313" key="7">
    <source>
        <dbReference type="Proteomes" id="UP000601435"/>
    </source>
</evidence>
<dbReference type="GO" id="GO:0003735">
    <property type="term" value="F:structural constituent of ribosome"/>
    <property type="evidence" value="ECO:0007669"/>
    <property type="project" value="InterPro"/>
</dbReference>
<dbReference type="Gene3D" id="2.30.30.790">
    <property type="match status" value="1"/>
</dbReference>
<dbReference type="InterPro" id="IPR001857">
    <property type="entry name" value="Ribosomal_bL19"/>
</dbReference>
<dbReference type="Proteomes" id="UP000601435">
    <property type="component" value="Unassembled WGS sequence"/>
</dbReference>
<dbReference type="InterPro" id="IPR049232">
    <property type="entry name" value="DUF6829"/>
</dbReference>
<comment type="similarity">
    <text evidence="1">Belongs to the bacterial ribosomal protein bL19 family.</text>
</comment>
<gene>
    <name evidence="6" type="primary">rplS</name>
    <name evidence="6" type="ORF">SNEC2469_LOCUS7812</name>
</gene>
<evidence type="ECO:0000256" key="2">
    <source>
        <dbReference type="ARBA" id="ARBA00022980"/>
    </source>
</evidence>
<dbReference type="OrthoDB" id="432645at2759"/>
<dbReference type="GO" id="GO:0006412">
    <property type="term" value="P:translation"/>
    <property type="evidence" value="ECO:0007669"/>
    <property type="project" value="InterPro"/>
</dbReference>
<dbReference type="Pfam" id="PF20717">
    <property type="entry name" value="DUF6829"/>
    <property type="match status" value="1"/>
</dbReference>
<dbReference type="InterPro" id="IPR008991">
    <property type="entry name" value="Translation_prot_SH3-like_sf"/>
</dbReference>
<feature type="compositionally biased region" description="Basic and acidic residues" evidence="5">
    <location>
        <begin position="461"/>
        <end position="470"/>
    </location>
</feature>
<dbReference type="EMBL" id="CAJNJA010013130">
    <property type="protein sequence ID" value="CAE7313691.1"/>
    <property type="molecule type" value="Genomic_DNA"/>
</dbReference>
<evidence type="ECO:0000256" key="3">
    <source>
        <dbReference type="ARBA" id="ARBA00023274"/>
    </source>
</evidence>
<evidence type="ECO:0000256" key="1">
    <source>
        <dbReference type="ARBA" id="ARBA00005781"/>
    </source>
</evidence>
<dbReference type="SUPFAM" id="SSF50104">
    <property type="entry name" value="Translation proteins SH3-like domain"/>
    <property type="match status" value="1"/>
</dbReference>
<keyword evidence="7" id="KW-1185">Reference proteome</keyword>
<feature type="region of interest" description="Disordered" evidence="5">
    <location>
        <begin position="461"/>
        <end position="503"/>
    </location>
</feature>
<dbReference type="GO" id="GO:0005840">
    <property type="term" value="C:ribosome"/>
    <property type="evidence" value="ECO:0007669"/>
    <property type="project" value="UniProtKB-KW"/>
</dbReference>
<dbReference type="InterPro" id="IPR038657">
    <property type="entry name" value="Ribosomal_bL19_sf"/>
</dbReference>
<sequence>METYKLAQELQLVIPELHFEHSPHVVFEQPAERERAESSCISVLALFKNRYDIFTHPQGPHQRLDETHIFGELVIDADKDPDVEQMQAAMVLLAIRALGKSKAVLQQMPREMRRPEKAILQLMASEKNVVPSVWWISERGAKCIENALEIHELFNLAQMLQGENLPANIVQLRKCIEGKSEEQFRFYILFLLGFMSGIAAGTGSRFMNGKNASAVISGIRLLKRLMECSPAAIYWGYLDERARKLNMNFSSAEDLVLVRLSCLARVQDEKDYLQLRTSWDALKARERMALIDHFLADGIQEQAFMLEFLPNCVANAKANHTVGFAGLLGVLVDLLNNLHSSIDSMPNMDKVIPVDLSEMAEFIAVVQNRFVFLTCVSRCQLQFVGQRVLLKMTGGNWGRIADPDSDMTSLAYTLQDILQKQEFLEARHFPVLVAALLAPLALVLRPSDAFVGTSLGVRPEAPRAVRRAEPDNEALDEVDEEEYEDEDEEFDDEDEESSVALKSDYAFDEEPPKAWYNRRHIDRHKVNMKFFDIYKKPVDFFPHRLQAGDTVRVYYLEAKPGSGDKEVRGLRLSKDQLRETYFDGTILNFRGEYHARTMTVRAMIGKGLSSVGYEFQFPMHSPLITRIQVMRRGFIGRNKNAYFLRGMVGKRNIIPIDKERTEMDKRYADLRLDGREDEIPDPEYPQQEWDTYPLPVWKQDMADWNEEEYDPSKVDQRSDYETRVIAKYRMRPSRTGKYGT</sequence>
<protein>
    <recommendedName>
        <fullName evidence="4">50S ribosomal protein L19, chloroplastic</fullName>
    </recommendedName>
</protein>
<evidence type="ECO:0000256" key="5">
    <source>
        <dbReference type="SAM" id="MobiDB-lite"/>
    </source>
</evidence>
<evidence type="ECO:0000256" key="4">
    <source>
        <dbReference type="ARBA" id="ARBA00035376"/>
    </source>
</evidence>